<gene>
    <name evidence="6" type="ORF">Cboi02_000160300</name>
</gene>
<evidence type="ECO:0000256" key="3">
    <source>
        <dbReference type="ARBA" id="ARBA00023002"/>
    </source>
</evidence>
<dbReference type="EMBL" id="BSXN01000394">
    <property type="protein sequence ID" value="GME68364.1"/>
    <property type="molecule type" value="Genomic_DNA"/>
</dbReference>
<dbReference type="Gene3D" id="3.40.50.720">
    <property type="entry name" value="NAD(P)-binding Rossmann-like Domain"/>
    <property type="match status" value="1"/>
</dbReference>
<dbReference type="InterPro" id="IPR013752">
    <property type="entry name" value="KPA_reductase"/>
</dbReference>
<dbReference type="Pfam" id="PF02558">
    <property type="entry name" value="ApbA"/>
    <property type="match status" value="1"/>
</dbReference>
<keyword evidence="3" id="KW-0560">Oxidoreductase</keyword>
<dbReference type="SUPFAM" id="SSF48179">
    <property type="entry name" value="6-phosphogluconate dehydrogenase C-terminal domain-like"/>
    <property type="match status" value="1"/>
</dbReference>
<dbReference type="Proteomes" id="UP001165120">
    <property type="component" value="Unassembled WGS sequence"/>
</dbReference>
<dbReference type="AlphaFoldDB" id="A0A9W6SWN8"/>
<dbReference type="GO" id="GO:0050661">
    <property type="term" value="F:NADP binding"/>
    <property type="evidence" value="ECO:0007669"/>
    <property type="project" value="TreeGrafter"/>
</dbReference>
<dbReference type="PANTHER" id="PTHR43765">
    <property type="entry name" value="2-DEHYDROPANTOATE 2-REDUCTASE-RELATED"/>
    <property type="match status" value="1"/>
</dbReference>
<keyword evidence="2" id="KW-0521">NADP</keyword>
<dbReference type="GO" id="GO:0005739">
    <property type="term" value="C:mitochondrion"/>
    <property type="evidence" value="ECO:0007669"/>
    <property type="project" value="TreeGrafter"/>
</dbReference>
<keyword evidence="7" id="KW-1185">Reference proteome</keyword>
<evidence type="ECO:0000313" key="6">
    <source>
        <dbReference type="EMBL" id="GME68364.1"/>
    </source>
</evidence>
<dbReference type="InterPro" id="IPR050838">
    <property type="entry name" value="Ketopantoate_reductase"/>
</dbReference>
<evidence type="ECO:0000256" key="1">
    <source>
        <dbReference type="ARBA" id="ARBA00007870"/>
    </source>
</evidence>
<dbReference type="Pfam" id="PF08546">
    <property type="entry name" value="ApbA_C"/>
    <property type="match status" value="1"/>
</dbReference>
<proteinExistence type="inferred from homology"/>
<comment type="similarity">
    <text evidence="1">Belongs to the ketopantoate reductase family.</text>
</comment>
<dbReference type="Gene3D" id="1.10.1040.10">
    <property type="entry name" value="N-(1-d-carboxylethyl)-l-norvaline Dehydrogenase, domain 2"/>
    <property type="match status" value="1"/>
</dbReference>
<evidence type="ECO:0000259" key="5">
    <source>
        <dbReference type="Pfam" id="PF08546"/>
    </source>
</evidence>
<evidence type="ECO:0000259" key="4">
    <source>
        <dbReference type="Pfam" id="PF02558"/>
    </source>
</evidence>
<protein>
    <submittedName>
        <fullName evidence="6">Unnamed protein product</fullName>
    </submittedName>
</protein>
<reference evidence="6" key="1">
    <citation type="submission" date="2023-04" db="EMBL/GenBank/DDBJ databases">
        <title>Candida boidinii NBRC 10035.</title>
        <authorList>
            <person name="Ichikawa N."/>
            <person name="Sato H."/>
            <person name="Tonouchi N."/>
        </authorList>
    </citation>
    <scope>NUCLEOTIDE SEQUENCE</scope>
    <source>
        <strain evidence="6">NBRC 10035</strain>
    </source>
</reference>
<accession>A0A9W6SWN8</accession>
<name>A0A9W6SWN8_CANBO</name>
<dbReference type="InterPro" id="IPR013328">
    <property type="entry name" value="6PGD_dom2"/>
</dbReference>
<dbReference type="PANTHER" id="PTHR43765:SF2">
    <property type="entry name" value="2-DEHYDROPANTOATE 2-REDUCTASE"/>
    <property type="match status" value="1"/>
</dbReference>
<sequence length="387" mass="43591">MNKNLYVLGHDANARLLISQLSFAIDKSKTSLALLFNDETTLKDYIIGGSTVSYENRMSKRNPLIKTNNFKASIYPVRNKFQNNIASVSNNNPHIDNLIITNRSCQNSNILNIYKRNISENTNILFLNPGLGVIDTVLKESWGSNSSLYPNVFQGVSNHIIESGNNFKVRHYKAGNIKISAYPNKSESYLQFMKFQESYFPNDTDVPEMVTDLIDSPMLNALYTPFKDVLGAQIEKLIIDACIIPLVILLNCSYKDISTSSHTGNTISRLLDECIYVLLSVPYVKQLIKVDPTTNLIFDKQRLFDMVFQTAKQYDRCSPPIIDTNSDIGIEGNSVGNVSDILYVNGYIRALAQRINFNASANDTLLEMVQAKRNLKSKYDSNMTIIT</sequence>
<evidence type="ECO:0000313" key="7">
    <source>
        <dbReference type="Proteomes" id="UP001165120"/>
    </source>
</evidence>
<evidence type="ECO:0000256" key="2">
    <source>
        <dbReference type="ARBA" id="ARBA00022857"/>
    </source>
</evidence>
<dbReference type="GO" id="GO:0008677">
    <property type="term" value="F:2-dehydropantoate 2-reductase activity"/>
    <property type="evidence" value="ECO:0007669"/>
    <property type="project" value="TreeGrafter"/>
</dbReference>
<feature type="domain" description="Ketopantoate reductase C-terminal" evidence="5">
    <location>
        <begin position="228"/>
        <end position="372"/>
    </location>
</feature>
<dbReference type="InterPro" id="IPR008927">
    <property type="entry name" value="6-PGluconate_DH-like_C_sf"/>
</dbReference>
<comment type="caution">
    <text evidence="6">The sequence shown here is derived from an EMBL/GenBank/DDBJ whole genome shotgun (WGS) entry which is preliminary data.</text>
</comment>
<feature type="domain" description="Ketopantoate reductase N-terminal" evidence="4">
    <location>
        <begin position="65"/>
        <end position="183"/>
    </location>
</feature>
<organism evidence="6 7">
    <name type="scientific">Candida boidinii</name>
    <name type="common">Yeast</name>
    <dbReference type="NCBI Taxonomy" id="5477"/>
    <lineage>
        <taxon>Eukaryota</taxon>
        <taxon>Fungi</taxon>
        <taxon>Dikarya</taxon>
        <taxon>Ascomycota</taxon>
        <taxon>Saccharomycotina</taxon>
        <taxon>Pichiomycetes</taxon>
        <taxon>Pichiales</taxon>
        <taxon>Pichiaceae</taxon>
        <taxon>Ogataea</taxon>
        <taxon>Ogataea/Candida clade</taxon>
    </lineage>
</organism>
<dbReference type="InterPro" id="IPR013332">
    <property type="entry name" value="KPR_N"/>
</dbReference>